<reference evidence="1" key="1">
    <citation type="submission" date="2019-06" db="EMBL/GenBank/DDBJ databases">
        <authorList>
            <person name="Deangelis K."/>
            <person name="Huntemann M."/>
            <person name="Clum A."/>
            <person name="Pillay M."/>
            <person name="Palaniappan K."/>
            <person name="Varghese N."/>
            <person name="Mikhailova N."/>
            <person name="Stamatis D."/>
            <person name="Reddy T."/>
            <person name="Daum C."/>
            <person name="Shapiro N."/>
            <person name="Ivanova N."/>
            <person name="Kyrpides N."/>
            <person name="Woyke T."/>
        </authorList>
    </citation>
    <scope>NUCLEOTIDE SEQUENCE [LARGE SCALE GENOMIC DNA]</scope>
    <source>
        <strain evidence="1">128R</strain>
    </source>
</reference>
<dbReference type="OrthoDB" id="6520313at2"/>
<dbReference type="AlphaFoldDB" id="A0A559T943"/>
<reference evidence="1" key="2">
    <citation type="submission" date="2019-08" db="EMBL/GenBank/DDBJ databases">
        <title>Investigation of anaerobic lignin degradation for improved lignocellulosic biofuels.</title>
        <authorList>
            <person name="Deangelis K.PhD."/>
        </authorList>
    </citation>
    <scope>NUCLEOTIDE SEQUENCE [LARGE SCALE GENOMIC DNA]</scope>
    <source>
        <strain evidence="1">128R</strain>
    </source>
</reference>
<protein>
    <submittedName>
        <fullName evidence="1">Uncharacterized protein</fullName>
    </submittedName>
</protein>
<dbReference type="EMBL" id="VISQ01000001">
    <property type="protein sequence ID" value="TVZ71121.1"/>
    <property type="molecule type" value="Genomic_DNA"/>
</dbReference>
<comment type="caution">
    <text evidence="1">The sequence shown here is derived from an EMBL/GenBank/DDBJ whole genome shotgun (WGS) entry which is preliminary data.</text>
</comment>
<name>A0A559T943_SERFO</name>
<evidence type="ECO:0000313" key="1">
    <source>
        <dbReference type="EMBL" id="TVZ71121.1"/>
    </source>
</evidence>
<gene>
    <name evidence="1" type="ORF">FHU10_3732</name>
</gene>
<accession>A0A559T943</accession>
<organism evidence="1">
    <name type="scientific">Serratia fonticola</name>
    <dbReference type="NCBI Taxonomy" id="47917"/>
    <lineage>
        <taxon>Bacteria</taxon>
        <taxon>Pseudomonadati</taxon>
        <taxon>Pseudomonadota</taxon>
        <taxon>Gammaproteobacteria</taxon>
        <taxon>Enterobacterales</taxon>
        <taxon>Yersiniaceae</taxon>
        <taxon>Serratia</taxon>
    </lineage>
</organism>
<sequence length="104" mass="12098">MKIKESDGTVVDVFAIYWFGDETYFYGLPKNYGGLLAYRASQVSVIESEIDFNAIYFENNAKSIQHWALIKEKLLDDILERDDAAYKRFLEILKAEGHIAQDFY</sequence>
<proteinExistence type="predicted"/>